<dbReference type="SUPFAM" id="SSF55729">
    <property type="entry name" value="Acyl-CoA N-acyltransferases (Nat)"/>
    <property type="match status" value="1"/>
</dbReference>
<protein>
    <submittedName>
        <fullName evidence="5">Ribosomal protein S18 acetylase RimI-like enzyme</fullName>
    </submittedName>
</protein>
<evidence type="ECO:0000256" key="2">
    <source>
        <dbReference type="ARBA" id="ARBA00023315"/>
    </source>
</evidence>
<dbReference type="Gene3D" id="3.40.630.30">
    <property type="match status" value="1"/>
</dbReference>
<dbReference type="GO" id="GO:0016747">
    <property type="term" value="F:acyltransferase activity, transferring groups other than amino-acyl groups"/>
    <property type="evidence" value="ECO:0007669"/>
    <property type="project" value="InterPro"/>
</dbReference>
<evidence type="ECO:0000313" key="6">
    <source>
        <dbReference type="Proteomes" id="UP000540423"/>
    </source>
</evidence>
<dbReference type="InterPro" id="IPR050832">
    <property type="entry name" value="Bact_Acetyltransf"/>
</dbReference>
<accession>A0A7X0HEA6</accession>
<dbReference type="PROSITE" id="PS51186">
    <property type="entry name" value="GNAT"/>
    <property type="match status" value="1"/>
</dbReference>
<dbReference type="GO" id="GO:0005840">
    <property type="term" value="C:ribosome"/>
    <property type="evidence" value="ECO:0007669"/>
    <property type="project" value="UniProtKB-KW"/>
</dbReference>
<dbReference type="PANTHER" id="PTHR43877">
    <property type="entry name" value="AMINOALKYLPHOSPHONATE N-ACETYLTRANSFERASE-RELATED-RELATED"/>
    <property type="match status" value="1"/>
</dbReference>
<keyword evidence="5" id="KW-0687">Ribonucleoprotein</keyword>
<organism evidence="5 6">
    <name type="scientific">Streptomyces candidus</name>
    <dbReference type="NCBI Taxonomy" id="67283"/>
    <lineage>
        <taxon>Bacteria</taxon>
        <taxon>Bacillati</taxon>
        <taxon>Actinomycetota</taxon>
        <taxon>Actinomycetes</taxon>
        <taxon>Kitasatosporales</taxon>
        <taxon>Streptomycetaceae</taxon>
        <taxon>Streptomyces</taxon>
    </lineage>
</organism>
<dbReference type="RefSeq" id="WP_185029820.1">
    <property type="nucleotide sequence ID" value="NZ_JACHEM010000005.1"/>
</dbReference>
<name>A0A7X0HEA6_9ACTN</name>
<evidence type="ECO:0000256" key="3">
    <source>
        <dbReference type="SAM" id="MobiDB-lite"/>
    </source>
</evidence>
<keyword evidence="2" id="KW-0012">Acyltransferase</keyword>
<evidence type="ECO:0000256" key="1">
    <source>
        <dbReference type="ARBA" id="ARBA00022679"/>
    </source>
</evidence>
<dbReference type="Proteomes" id="UP000540423">
    <property type="component" value="Unassembled WGS sequence"/>
</dbReference>
<feature type="region of interest" description="Disordered" evidence="3">
    <location>
        <begin position="55"/>
        <end position="75"/>
    </location>
</feature>
<evidence type="ECO:0000313" key="5">
    <source>
        <dbReference type="EMBL" id="MBB6435948.1"/>
    </source>
</evidence>
<dbReference type="AlphaFoldDB" id="A0A7X0HEA6"/>
<keyword evidence="6" id="KW-1185">Reference proteome</keyword>
<dbReference type="PANTHER" id="PTHR43877:SF2">
    <property type="entry name" value="AMINOALKYLPHOSPHONATE N-ACETYLTRANSFERASE-RELATED"/>
    <property type="match status" value="1"/>
</dbReference>
<comment type="caution">
    <text evidence="5">The sequence shown here is derived from an EMBL/GenBank/DDBJ whole genome shotgun (WGS) entry which is preliminary data.</text>
</comment>
<reference evidence="5 6" key="1">
    <citation type="submission" date="2020-08" db="EMBL/GenBank/DDBJ databases">
        <title>Genomic Encyclopedia of Type Strains, Phase IV (KMG-IV): sequencing the most valuable type-strain genomes for metagenomic binning, comparative biology and taxonomic classification.</title>
        <authorList>
            <person name="Goeker M."/>
        </authorList>
    </citation>
    <scope>NUCLEOTIDE SEQUENCE [LARGE SCALE GENOMIC DNA]</scope>
    <source>
        <strain evidence="5 6">DSM 40141</strain>
    </source>
</reference>
<dbReference type="EMBL" id="JACHEM010000005">
    <property type="protein sequence ID" value="MBB6435948.1"/>
    <property type="molecule type" value="Genomic_DNA"/>
</dbReference>
<proteinExistence type="predicted"/>
<keyword evidence="1" id="KW-0808">Transferase</keyword>
<dbReference type="Pfam" id="PF00583">
    <property type="entry name" value="Acetyltransf_1"/>
    <property type="match status" value="1"/>
</dbReference>
<gene>
    <name evidence="5" type="ORF">HNQ79_002411</name>
</gene>
<dbReference type="InterPro" id="IPR016181">
    <property type="entry name" value="Acyl_CoA_acyltransferase"/>
</dbReference>
<dbReference type="CDD" id="cd04301">
    <property type="entry name" value="NAT_SF"/>
    <property type="match status" value="1"/>
</dbReference>
<sequence>MTTADDTPYEIRIAAREDAGALKALDGSFTTTTVFHVETSENGFALRESLIEPPLTKVFPEDDQGDSDGDDERGRVDQNSRTFLALGADGSLAGFVSVAYAPWNRRLTIEDIEVAPEHRGRGVGRALVGRAEGFARERGAGHIWLEVTNVNVPAVRAYRRMGFVLCGLDTSLYEFTASAGEYALYMRKPCRPHRPALTPSPTETPLTAAHRSAESSTS</sequence>
<feature type="compositionally biased region" description="Acidic residues" evidence="3">
    <location>
        <begin position="61"/>
        <end position="71"/>
    </location>
</feature>
<feature type="domain" description="N-acetyltransferase" evidence="4">
    <location>
        <begin position="30"/>
        <end position="191"/>
    </location>
</feature>
<feature type="region of interest" description="Disordered" evidence="3">
    <location>
        <begin position="195"/>
        <end position="218"/>
    </location>
</feature>
<evidence type="ECO:0000259" key="4">
    <source>
        <dbReference type="PROSITE" id="PS51186"/>
    </source>
</evidence>
<dbReference type="InterPro" id="IPR000182">
    <property type="entry name" value="GNAT_dom"/>
</dbReference>
<keyword evidence="5" id="KW-0689">Ribosomal protein</keyword>